<keyword evidence="5 8" id="KW-0812">Transmembrane</keyword>
<accession>A0A3D9DVI2</accession>
<dbReference type="InterPro" id="IPR052017">
    <property type="entry name" value="TSUP"/>
</dbReference>
<feature type="transmembrane region" description="Helical" evidence="8">
    <location>
        <begin position="233"/>
        <end position="250"/>
    </location>
</feature>
<proteinExistence type="inferred from homology"/>
<feature type="transmembrane region" description="Helical" evidence="8">
    <location>
        <begin position="100"/>
        <end position="117"/>
    </location>
</feature>
<comment type="similarity">
    <text evidence="2 8">Belongs to the 4-toluene sulfonate uptake permease (TSUP) (TC 2.A.102) family.</text>
</comment>
<feature type="transmembrane region" description="Helical" evidence="8">
    <location>
        <begin position="199"/>
        <end position="221"/>
    </location>
</feature>
<evidence type="ECO:0000256" key="8">
    <source>
        <dbReference type="RuleBase" id="RU363041"/>
    </source>
</evidence>
<keyword evidence="7 8" id="KW-0472">Membrane</keyword>
<evidence type="ECO:0000256" key="3">
    <source>
        <dbReference type="ARBA" id="ARBA00022448"/>
    </source>
</evidence>
<dbReference type="GO" id="GO:0005886">
    <property type="term" value="C:plasma membrane"/>
    <property type="evidence" value="ECO:0007669"/>
    <property type="project" value="UniProtKB-SubCell"/>
</dbReference>
<evidence type="ECO:0000313" key="10">
    <source>
        <dbReference type="Proteomes" id="UP000256334"/>
    </source>
</evidence>
<protein>
    <recommendedName>
        <fullName evidence="8">Probable membrane transporter protein</fullName>
    </recommendedName>
</protein>
<dbReference type="PANTHER" id="PTHR30269">
    <property type="entry name" value="TRANSMEMBRANE PROTEIN YFCA"/>
    <property type="match status" value="1"/>
</dbReference>
<keyword evidence="10" id="KW-1185">Reference proteome</keyword>
<feature type="transmembrane region" description="Helical" evidence="8">
    <location>
        <begin position="39"/>
        <end position="62"/>
    </location>
</feature>
<comment type="subcellular location">
    <subcellularLocation>
        <location evidence="1 8">Cell membrane</location>
        <topology evidence="1 8">Multi-pass membrane protein</topology>
    </subcellularLocation>
</comment>
<reference evidence="9 10" key="1">
    <citation type="submission" date="2018-07" db="EMBL/GenBank/DDBJ databases">
        <title>Genomic Encyclopedia of Type Strains, Phase IV (KMG-IV): sequencing the most valuable type-strain genomes for metagenomic binning, comparative biology and taxonomic classification.</title>
        <authorList>
            <person name="Goeker M."/>
        </authorList>
    </citation>
    <scope>NUCLEOTIDE SEQUENCE [LARGE SCALE GENOMIC DNA]</scope>
    <source>
        <strain evidence="9 10">DSM 14324</strain>
    </source>
</reference>
<feature type="transmembrane region" description="Helical" evidence="8">
    <location>
        <begin position="138"/>
        <end position="162"/>
    </location>
</feature>
<name>A0A3D9DVI2_9GAMM</name>
<dbReference type="Proteomes" id="UP000256334">
    <property type="component" value="Unassembled WGS sequence"/>
</dbReference>
<dbReference type="Pfam" id="PF01925">
    <property type="entry name" value="TauE"/>
    <property type="match status" value="1"/>
</dbReference>
<dbReference type="PANTHER" id="PTHR30269:SF37">
    <property type="entry name" value="MEMBRANE TRANSPORTER PROTEIN"/>
    <property type="match status" value="1"/>
</dbReference>
<sequence>MIATPSILTAAVGLALLAGGVRGYCGFGFAMLLSLGLMLFLPPVVAVPVALLLDLVTSIGLWRRALRHAHWHYLRYLLPGMLLMTGPGVLLLSWVPVAPMRVLVALLALAGALALMLQRQALDVRGRASPRAWMTLGAGMVSGLCMTLASSGGPPLMLYLLYCRLSADRLRATAIVFFAVSSTLSLLGLWGAGSLSYPVLGWGAWLILPALAGNLLGQWLFERAPPASLKNSVAPLLGGLALLVLLHELLF</sequence>
<evidence type="ECO:0000313" key="9">
    <source>
        <dbReference type="EMBL" id="REC94756.1"/>
    </source>
</evidence>
<gene>
    <name evidence="9" type="ORF">C8D72_1584</name>
</gene>
<dbReference type="InterPro" id="IPR002781">
    <property type="entry name" value="TM_pro_TauE-like"/>
</dbReference>
<evidence type="ECO:0000256" key="4">
    <source>
        <dbReference type="ARBA" id="ARBA00022475"/>
    </source>
</evidence>
<dbReference type="AlphaFoldDB" id="A0A3D9DVI2"/>
<keyword evidence="3" id="KW-0813">Transport</keyword>
<evidence type="ECO:0000256" key="2">
    <source>
        <dbReference type="ARBA" id="ARBA00009142"/>
    </source>
</evidence>
<evidence type="ECO:0000256" key="1">
    <source>
        <dbReference type="ARBA" id="ARBA00004651"/>
    </source>
</evidence>
<organism evidence="9 10">
    <name type="scientific">Kushneria indalinina DSM 14324</name>
    <dbReference type="NCBI Taxonomy" id="1122140"/>
    <lineage>
        <taxon>Bacteria</taxon>
        <taxon>Pseudomonadati</taxon>
        <taxon>Pseudomonadota</taxon>
        <taxon>Gammaproteobacteria</taxon>
        <taxon>Oceanospirillales</taxon>
        <taxon>Halomonadaceae</taxon>
        <taxon>Kushneria</taxon>
    </lineage>
</organism>
<keyword evidence="6 8" id="KW-1133">Transmembrane helix</keyword>
<dbReference type="RefSeq" id="WP_211308808.1">
    <property type="nucleotide sequence ID" value="NZ_QRDJ01000007.1"/>
</dbReference>
<evidence type="ECO:0000256" key="7">
    <source>
        <dbReference type="ARBA" id="ARBA00023136"/>
    </source>
</evidence>
<evidence type="ECO:0000256" key="5">
    <source>
        <dbReference type="ARBA" id="ARBA00022692"/>
    </source>
</evidence>
<feature type="transmembrane region" description="Helical" evidence="8">
    <location>
        <begin position="74"/>
        <end position="94"/>
    </location>
</feature>
<dbReference type="EMBL" id="QRDJ01000007">
    <property type="protein sequence ID" value="REC94756.1"/>
    <property type="molecule type" value="Genomic_DNA"/>
</dbReference>
<keyword evidence="4 8" id="KW-1003">Cell membrane</keyword>
<evidence type="ECO:0000256" key="6">
    <source>
        <dbReference type="ARBA" id="ARBA00022989"/>
    </source>
</evidence>
<comment type="caution">
    <text evidence="9">The sequence shown here is derived from an EMBL/GenBank/DDBJ whole genome shotgun (WGS) entry which is preliminary data.</text>
</comment>
<feature type="transmembrane region" description="Helical" evidence="8">
    <location>
        <begin position="174"/>
        <end position="192"/>
    </location>
</feature>